<evidence type="ECO:0000313" key="6">
    <source>
        <dbReference type="EMBL" id="MBY69325.1"/>
    </source>
</evidence>
<accession>A0A2S2PUX5</accession>
<proteinExistence type="predicted"/>
<sequence length="173" mass="19811">MLHCFNMYTGELSKNHISEYLKETLQEVMENWNVDGKVSGITHDNAYNITKAIKKLQEDTNEGCRSMPCAVHKLQLAVNIGLRIDECIVISKKASSIVSAFKHSYKRTTALEFYLINNGKLNLRLIQCCPTRWNSTLHILERLVEVRSAIVALMADQSCFTKKNGQKTRVYER</sequence>
<dbReference type="PANTHER" id="PTHR46481">
    <property type="entry name" value="ZINC FINGER BED DOMAIN-CONTAINING PROTEIN 4"/>
    <property type="match status" value="1"/>
</dbReference>
<dbReference type="EMBL" id="GGMS01000122">
    <property type="protein sequence ID" value="MBY69325.1"/>
    <property type="molecule type" value="Transcribed_RNA"/>
</dbReference>
<dbReference type="InterPro" id="IPR052035">
    <property type="entry name" value="ZnF_BED_domain_contain"/>
</dbReference>
<evidence type="ECO:0008006" key="7">
    <source>
        <dbReference type="Google" id="ProtNLM"/>
    </source>
</evidence>
<evidence type="ECO:0000256" key="3">
    <source>
        <dbReference type="ARBA" id="ARBA00022771"/>
    </source>
</evidence>
<evidence type="ECO:0000256" key="4">
    <source>
        <dbReference type="ARBA" id="ARBA00022833"/>
    </source>
</evidence>
<dbReference type="SUPFAM" id="SSF53098">
    <property type="entry name" value="Ribonuclease H-like"/>
    <property type="match status" value="1"/>
</dbReference>
<keyword evidence="5" id="KW-0539">Nucleus</keyword>
<dbReference type="PANTHER" id="PTHR46481:SF10">
    <property type="entry name" value="ZINC FINGER BED DOMAIN-CONTAINING PROTEIN 39"/>
    <property type="match status" value="1"/>
</dbReference>
<organism evidence="6">
    <name type="scientific">Sipha flava</name>
    <name type="common">yellow sugarcane aphid</name>
    <dbReference type="NCBI Taxonomy" id="143950"/>
    <lineage>
        <taxon>Eukaryota</taxon>
        <taxon>Metazoa</taxon>
        <taxon>Ecdysozoa</taxon>
        <taxon>Arthropoda</taxon>
        <taxon>Hexapoda</taxon>
        <taxon>Insecta</taxon>
        <taxon>Pterygota</taxon>
        <taxon>Neoptera</taxon>
        <taxon>Paraneoptera</taxon>
        <taxon>Hemiptera</taxon>
        <taxon>Sternorrhyncha</taxon>
        <taxon>Aphidomorpha</taxon>
        <taxon>Aphidoidea</taxon>
        <taxon>Aphididae</taxon>
        <taxon>Sipha</taxon>
    </lineage>
</organism>
<evidence type="ECO:0000256" key="2">
    <source>
        <dbReference type="ARBA" id="ARBA00022723"/>
    </source>
</evidence>
<reference evidence="6" key="1">
    <citation type="submission" date="2018-04" db="EMBL/GenBank/DDBJ databases">
        <title>Transcriptome assembly of Sipha flava.</title>
        <authorList>
            <person name="Scully E.D."/>
            <person name="Geib S.M."/>
            <person name="Palmer N.A."/>
            <person name="Koch K."/>
            <person name="Bradshaw J."/>
            <person name="Heng-Moss T."/>
            <person name="Sarath G."/>
        </authorList>
    </citation>
    <scope>NUCLEOTIDE SEQUENCE</scope>
</reference>
<dbReference type="GO" id="GO:0008270">
    <property type="term" value="F:zinc ion binding"/>
    <property type="evidence" value="ECO:0007669"/>
    <property type="project" value="UniProtKB-KW"/>
</dbReference>
<dbReference type="AlphaFoldDB" id="A0A2S2PUX5"/>
<name>A0A2S2PUX5_9HEMI</name>
<evidence type="ECO:0000256" key="5">
    <source>
        <dbReference type="ARBA" id="ARBA00023242"/>
    </source>
</evidence>
<dbReference type="InterPro" id="IPR012337">
    <property type="entry name" value="RNaseH-like_sf"/>
</dbReference>
<dbReference type="GO" id="GO:0005634">
    <property type="term" value="C:nucleus"/>
    <property type="evidence" value="ECO:0007669"/>
    <property type="project" value="UniProtKB-SubCell"/>
</dbReference>
<protein>
    <recommendedName>
        <fullName evidence="7">Zinc finger BED domain-containing protein 4</fullName>
    </recommendedName>
</protein>
<comment type="subcellular location">
    <subcellularLocation>
        <location evidence="1">Nucleus</location>
    </subcellularLocation>
</comment>
<keyword evidence="2" id="KW-0479">Metal-binding</keyword>
<gene>
    <name evidence="6" type="ORF">g.183256</name>
</gene>
<keyword evidence="3" id="KW-0863">Zinc-finger</keyword>
<evidence type="ECO:0000256" key="1">
    <source>
        <dbReference type="ARBA" id="ARBA00004123"/>
    </source>
</evidence>
<keyword evidence="4" id="KW-0862">Zinc</keyword>